<accession>A0A5K3EKZ1</accession>
<dbReference type="WBParaSite" id="MCU_000994-RA">
    <property type="protein sequence ID" value="MCU_000994-RA"/>
    <property type="gene ID" value="MCU_000994"/>
</dbReference>
<feature type="region of interest" description="Disordered" evidence="1">
    <location>
        <begin position="91"/>
        <end position="114"/>
    </location>
</feature>
<protein>
    <submittedName>
        <fullName evidence="2">Uncharacterized protein</fullName>
    </submittedName>
</protein>
<proteinExistence type="predicted"/>
<name>A0A5K3EKZ1_MESCO</name>
<reference evidence="2" key="1">
    <citation type="submission" date="2019-11" db="UniProtKB">
        <authorList>
            <consortium name="WormBaseParasite"/>
        </authorList>
    </citation>
    <scope>IDENTIFICATION</scope>
</reference>
<evidence type="ECO:0000256" key="1">
    <source>
        <dbReference type="SAM" id="MobiDB-lite"/>
    </source>
</evidence>
<evidence type="ECO:0000313" key="2">
    <source>
        <dbReference type="WBParaSite" id="MCU_000994-RA"/>
    </source>
</evidence>
<dbReference type="AlphaFoldDB" id="A0A5K3EKZ1"/>
<organism evidence="2">
    <name type="scientific">Mesocestoides corti</name>
    <name type="common">Flatworm</name>
    <dbReference type="NCBI Taxonomy" id="53468"/>
    <lineage>
        <taxon>Eukaryota</taxon>
        <taxon>Metazoa</taxon>
        <taxon>Spiralia</taxon>
        <taxon>Lophotrochozoa</taxon>
        <taxon>Platyhelminthes</taxon>
        <taxon>Cestoda</taxon>
        <taxon>Eucestoda</taxon>
        <taxon>Cyclophyllidea</taxon>
        <taxon>Mesocestoididae</taxon>
        <taxon>Mesocestoides</taxon>
    </lineage>
</organism>
<sequence>MSFAWRILPRQDGPAQNEALLTDNLTVQCQLGPRKAFHKTRFCLLYLPPPGDFSLAYSGKRAFSMVRLFLLLLEYTRCALVGTGLHSSTVEASTDSEEWEEDRAKNTHHLIGRK</sequence>